<dbReference type="STRING" id="45351.A7SBS9"/>
<evidence type="ECO:0000313" key="11">
    <source>
        <dbReference type="EMBL" id="EDO38823.1"/>
    </source>
</evidence>
<comment type="subcellular location">
    <subcellularLocation>
        <location evidence="1">Membrane</location>
        <topology evidence="1">Multi-pass membrane protein</topology>
    </subcellularLocation>
</comment>
<dbReference type="AlphaFoldDB" id="A7SBS9"/>
<dbReference type="Proteomes" id="UP000001593">
    <property type="component" value="Unassembled WGS sequence"/>
</dbReference>
<dbReference type="EMBL" id="DS469618">
    <property type="protein sequence ID" value="EDO38823.1"/>
    <property type="molecule type" value="Genomic_DNA"/>
</dbReference>
<dbReference type="PRINTS" id="PR00237">
    <property type="entry name" value="GPCRRHODOPSN"/>
</dbReference>
<feature type="transmembrane region" description="Helical" evidence="9">
    <location>
        <begin position="6"/>
        <end position="22"/>
    </location>
</feature>
<dbReference type="FunFam" id="1.20.1070.10:FF:000291">
    <property type="entry name" value="Predicted protein"/>
    <property type="match status" value="1"/>
</dbReference>
<keyword evidence="6 8" id="KW-0675">Receptor</keyword>
<keyword evidence="3 9" id="KW-1133">Transmembrane helix</keyword>
<dbReference type="PROSITE" id="PS50262">
    <property type="entry name" value="G_PROTEIN_RECEP_F1_2"/>
    <property type="match status" value="1"/>
</dbReference>
<evidence type="ECO:0000256" key="9">
    <source>
        <dbReference type="SAM" id="Phobius"/>
    </source>
</evidence>
<name>A7SBS9_NEMVE</name>
<feature type="transmembrane region" description="Helical" evidence="9">
    <location>
        <begin position="34"/>
        <end position="56"/>
    </location>
</feature>
<dbReference type="GO" id="GO:0005886">
    <property type="term" value="C:plasma membrane"/>
    <property type="evidence" value="ECO:0000318"/>
    <property type="project" value="GO_Central"/>
</dbReference>
<dbReference type="InParanoid" id="A7SBS9"/>
<dbReference type="PhylomeDB" id="A7SBS9"/>
<evidence type="ECO:0000256" key="6">
    <source>
        <dbReference type="ARBA" id="ARBA00023170"/>
    </source>
</evidence>
<evidence type="ECO:0000256" key="7">
    <source>
        <dbReference type="ARBA" id="ARBA00023224"/>
    </source>
</evidence>
<dbReference type="InterPro" id="IPR017452">
    <property type="entry name" value="GPCR_Rhodpsn_7TM"/>
</dbReference>
<dbReference type="InterPro" id="IPR000276">
    <property type="entry name" value="GPCR_Rhodpsn"/>
</dbReference>
<dbReference type="CDD" id="cd00637">
    <property type="entry name" value="7tm_classA_rhodopsin-like"/>
    <property type="match status" value="1"/>
</dbReference>
<comment type="similarity">
    <text evidence="8">Belongs to the G-protein coupled receptor 1 family.</text>
</comment>
<dbReference type="eggNOG" id="KOG4219">
    <property type="taxonomic scope" value="Eukaryota"/>
</dbReference>
<organism evidence="11 12">
    <name type="scientific">Nematostella vectensis</name>
    <name type="common">Starlet sea anemone</name>
    <dbReference type="NCBI Taxonomy" id="45351"/>
    <lineage>
        <taxon>Eukaryota</taxon>
        <taxon>Metazoa</taxon>
        <taxon>Cnidaria</taxon>
        <taxon>Anthozoa</taxon>
        <taxon>Hexacorallia</taxon>
        <taxon>Actiniaria</taxon>
        <taxon>Edwardsiidae</taxon>
        <taxon>Nematostella</taxon>
    </lineage>
</organism>
<feature type="non-terminal residue" evidence="11">
    <location>
        <position position="1"/>
    </location>
</feature>
<evidence type="ECO:0000256" key="1">
    <source>
        <dbReference type="ARBA" id="ARBA00004141"/>
    </source>
</evidence>
<keyword evidence="12" id="KW-1185">Reference proteome</keyword>
<dbReference type="HOGENOM" id="CLU_009579_6_0_1"/>
<evidence type="ECO:0000256" key="5">
    <source>
        <dbReference type="ARBA" id="ARBA00023136"/>
    </source>
</evidence>
<sequence>LLYTIVLVFAIAGNGLLILIIYKNANRRMRTASNLFILNMAASDLLLVLWGVPVALKLSLSGPEWLIPGALGNLLCKICEFVWHVTVFVCTGSLTAIAFDRFLLVFYPMQRILTNKRAVVIIIAIWVISTMFSIPVLYFTSTSVIWNRQYCFMDFHQHESLSHYIISLFAIFIATPLLVLIVLYDCIIIKLWLHKTPGDNPSRERTEQTERTNVKIHIMLTSIVITFALCWLPYWISNIYCFMYKAQSEKSDFCQVKSIEICVLFSYINTAANPLIYFIFSGVYRKAVKSMFC</sequence>
<evidence type="ECO:0000256" key="2">
    <source>
        <dbReference type="ARBA" id="ARBA00022692"/>
    </source>
</evidence>
<evidence type="ECO:0000259" key="10">
    <source>
        <dbReference type="PROSITE" id="PS50262"/>
    </source>
</evidence>
<dbReference type="PANTHER" id="PTHR45695:SF9">
    <property type="entry name" value="LEUCOKININ RECEPTOR"/>
    <property type="match status" value="1"/>
</dbReference>
<protein>
    <recommendedName>
        <fullName evidence="10">G-protein coupled receptors family 1 profile domain-containing protein</fullName>
    </recommendedName>
</protein>
<dbReference type="Gene3D" id="1.20.1070.10">
    <property type="entry name" value="Rhodopsin 7-helix transmembrane proteins"/>
    <property type="match status" value="1"/>
</dbReference>
<feature type="transmembrane region" description="Helical" evidence="9">
    <location>
        <begin position="81"/>
        <end position="106"/>
    </location>
</feature>
<feature type="non-terminal residue" evidence="11">
    <location>
        <position position="293"/>
    </location>
</feature>
<accession>A7SBS9</accession>
<feature type="transmembrane region" description="Helical" evidence="9">
    <location>
        <begin position="214"/>
        <end position="236"/>
    </location>
</feature>
<dbReference type="PROSITE" id="PS00237">
    <property type="entry name" value="G_PROTEIN_RECEP_F1_1"/>
    <property type="match status" value="1"/>
</dbReference>
<keyword evidence="2 8" id="KW-0812">Transmembrane</keyword>
<evidence type="ECO:0000256" key="3">
    <source>
        <dbReference type="ARBA" id="ARBA00022989"/>
    </source>
</evidence>
<evidence type="ECO:0000313" key="12">
    <source>
        <dbReference type="Proteomes" id="UP000001593"/>
    </source>
</evidence>
<feature type="transmembrane region" description="Helical" evidence="9">
    <location>
        <begin position="256"/>
        <end position="280"/>
    </location>
</feature>
<dbReference type="OMA" id="HIRFIAF"/>
<keyword evidence="4 8" id="KW-0297">G-protein coupled receptor</keyword>
<feature type="domain" description="G-protein coupled receptors family 1 profile" evidence="10">
    <location>
        <begin position="13"/>
        <end position="277"/>
    </location>
</feature>
<dbReference type="SUPFAM" id="SSF81321">
    <property type="entry name" value="Family A G protein-coupled receptor-like"/>
    <property type="match status" value="1"/>
</dbReference>
<reference evidence="11 12" key="1">
    <citation type="journal article" date="2007" name="Science">
        <title>Sea anemone genome reveals ancestral eumetazoan gene repertoire and genomic organization.</title>
        <authorList>
            <person name="Putnam N.H."/>
            <person name="Srivastava M."/>
            <person name="Hellsten U."/>
            <person name="Dirks B."/>
            <person name="Chapman J."/>
            <person name="Salamov A."/>
            <person name="Terry A."/>
            <person name="Shapiro H."/>
            <person name="Lindquist E."/>
            <person name="Kapitonov V.V."/>
            <person name="Jurka J."/>
            <person name="Genikhovich G."/>
            <person name="Grigoriev I.V."/>
            <person name="Lucas S.M."/>
            <person name="Steele R.E."/>
            <person name="Finnerty J.R."/>
            <person name="Technau U."/>
            <person name="Martindale M.Q."/>
            <person name="Rokhsar D.S."/>
        </authorList>
    </citation>
    <scope>NUCLEOTIDE SEQUENCE [LARGE SCALE GENOMIC DNA]</scope>
    <source>
        <strain evidence="12">CH2 X CH6</strain>
    </source>
</reference>
<gene>
    <name evidence="11" type="ORF">NEMVEDRAFT_v1g112480</name>
</gene>
<dbReference type="GO" id="GO:0004930">
    <property type="term" value="F:G protein-coupled receptor activity"/>
    <property type="evidence" value="ECO:0000318"/>
    <property type="project" value="GO_Central"/>
</dbReference>
<feature type="transmembrane region" description="Helical" evidence="9">
    <location>
        <begin position="161"/>
        <end position="193"/>
    </location>
</feature>
<proteinExistence type="inferred from homology"/>
<keyword evidence="5 9" id="KW-0472">Membrane</keyword>
<dbReference type="SMART" id="SM01381">
    <property type="entry name" value="7TM_GPCR_Srsx"/>
    <property type="match status" value="1"/>
</dbReference>
<dbReference type="GO" id="GO:0007186">
    <property type="term" value="P:G protein-coupled receptor signaling pathway"/>
    <property type="evidence" value="ECO:0000318"/>
    <property type="project" value="GO_Central"/>
</dbReference>
<evidence type="ECO:0000256" key="4">
    <source>
        <dbReference type="ARBA" id="ARBA00023040"/>
    </source>
</evidence>
<dbReference type="PANTHER" id="PTHR45695">
    <property type="entry name" value="LEUCOKININ RECEPTOR-RELATED"/>
    <property type="match status" value="1"/>
</dbReference>
<keyword evidence="7 8" id="KW-0807">Transducer</keyword>
<dbReference type="Pfam" id="PF00001">
    <property type="entry name" value="7tm_1"/>
    <property type="match status" value="1"/>
</dbReference>
<evidence type="ECO:0000256" key="8">
    <source>
        <dbReference type="RuleBase" id="RU000688"/>
    </source>
</evidence>
<feature type="transmembrane region" description="Helical" evidence="9">
    <location>
        <begin position="118"/>
        <end position="141"/>
    </location>
</feature>